<dbReference type="InterPro" id="IPR050221">
    <property type="entry name" value="26S_Proteasome_ATPase"/>
</dbReference>
<proteinExistence type="predicted"/>
<sequence>MSRVVSKYIGDFEKQMEKVFQKLHGQNAILFIDEADSIISKRSEEITDSKDKYANQEMSYLLQRVERFDGIVILATNVRDIRTHFDKAMLRRVSEIIEFGFPLKNERLKLWENAISPPFVYKENLAEKLAEEFQVTGANIASCMSNVMIECLDKDIYDVDQIIVEKHLEKEYFKRDSQFVICRDSAPAPALMEQRLGRSSVHSGKRM</sequence>
<dbReference type="EMBL" id="JABANE010000039">
    <property type="protein sequence ID" value="NME69301.1"/>
    <property type="molecule type" value="Genomic_DNA"/>
</dbReference>
<dbReference type="CDD" id="cd19481">
    <property type="entry name" value="RecA-like_protease"/>
    <property type="match status" value="1"/>
</dbReference>
<dbReference type="GO" id="GO:0016887">
    <property type="term" value="F:ATP hydrolysis activity"/>
    <property type="evidence" value="ECO:0007669"/>
    <property type="project" value="InterPro"/>
</dbReference>
<name>A0A7X9RV69_9BACT</name>
<protein>
    <submittedName>
        <fullName evidence="4">ATP-binding protein</fullName>
    </submittedName>
</protein>
<dbReference type="Pfam" id="PF00004">
    <property type="entry name" value="AAA"/>
    <property type="match status" value="1"/>
</dbReference>
<accession>A0A7X9RV69</accession>
<organism evidence="4 5">
    <name type="scientific">Flammeovirga aprica JL-4</name>
    <dbReference type="NCBI Taxonomy" id="694437"/>
    <lineage>
        <taxon>Bacteria</taxon>
        <taxon>Pseudomonadati</taxon>
        <taxon>Bacteroidota</taxon>
        <taxon>Cytophagia</taxon>
        <taxon>Cytophagales</taxon>
        <taxon>Flammeovirgaceae</taxon>
        <taxon>Flammeovirga</taxon>
    </lineage>
</organism>
<dbReference type="SUPFAM" id="SSF52540">
    <property type="entry name" value="P-loop containing nucleoside triphosphate hydrolases"/>
    <property type="match status" value="1"/>
</dbReference>
<keyword evidence="2 4" id="KW-0067">ATP-binding</keyword>
<evidence type="ECO:0000259" key="3">
    <source>
        <dbReference type="Pfam" id="PF00004"/>
    </source>
</evidence>
<dbReference type="PANTHER" id="PTHR23073">
    <property type="entry name" value="26S PROTEASOME REGULATORY SUBUNIT"/>
    <property type="match status" value="1"/>
</dbReference>
<evidence type="ECO:0000313" key="5">
    <source>
        <dbReference type="Proteomes" id="UP000576082"/>
    </source>
</evidence>
<dbReference type="Proteomes" id="UP000576082">
    <property type="component" value="Unassembled WGS sequence"/>
</dbReference>
<comment type="caution">
    <text evidence="4">The sequence shown here is derived from an EMBL/GenBank/DDBJ whole genome shotgun (WGS) entry which is preliminary data.</text>
</comment>
<dbReference type="InterPro" id="IPR027417">
    <property type="entry name" value="P-loop_NTPase"/>
</dbReference>
<reference evidence="4 5" key="1">
    <citation type="submission" date="2020-04" db="EMBL/GenBank/DDBJ databases">
        <title>Flammeovirga sp. SR4, a novel species isolated from seawater.</title>
        <authorList>
            <person name="Wang X."/>
        </authorList>
    </citation>
    <scope>NUCLEOTIDE SEQUENCE [LARGE SCALE GENOMIC DNA]</scope>
    <source>
        <strain evidence="4 5">ATCC 23126</strain>
    </source>
</reference>
<dbReference type="AlphaFoldDB" id="A0A7X9RV69"/>
<keyword evidence="1" id="KW-0547">Nucleotide-binding</keyword>
<evidence type="ECO:0000313" key="4">
    <source>
        <dbReference type="EMBL" id="NME69301.1"/>
    </source>
</evidence>
<keyword evidence="5" id="KW-1185">Reference proteome</keyword>
<gene>
    <name evidence="4" type="ORF">HHU12_15100</name>
</gene>
<dbReference type="InterPro" id="IPR003959">
    <property type="entry name" value="ATPase_AAA_core"/>
</dbReference>
<dbReference type="GO" id="GO:0005524">
    <property type="term" value="F:ATP binding"/>
    <property type="evidence" value="ECO:0007669"/>
    <property type="project" value="UniProtKB-KW"/>
</dbReference>
<feature type="domain" description="ATPase AAA-type core" evidence="3">
    <location>
        <begin position="2"/>
        <end position="100"/>
    </location>
</feature>
<evidence type="ECO:0000256" key="1">
    <source>
        <dbReference type="ARBA" id="ARBA00022741"/>
    </source>
</evidence>
<dbReference type="Gene3D" id="3.40.50.300">
    <property type="entry name" value="P-loop containing nucleotide triphosphate hydrolases"/>
    <property type="match status" value="1"/>
</dbReference>
<evidence type="ECO:0000256" key="2">
    <source>
        <dbReference type="ARBA" id="ARBA00022840"/>
    </source>
</evidence>